<gene>
    <name evidence="1" type="ORF">GCM10018772_29790</name>
</gene>
<protein>
    <submittedName>
        <fullName evidence="1">Uncharacterized protein</fullName>
    </submittedName>
</protein>
<evidence type="ECO:0000313" key="2">
    <source>
        <dbReference type="Proteomes" id="UP000630718"/>
    </source>
</evidence>
<reference evidence="1" key="1">
    <citation type="journal article" date="2014" name="Int. J. Syst. Evol. Microbiol.">
        <title>Complete genome sequence of Corynebacterium casei LMG S-19264T (=DSM 44701T), isolated from a smear-ripened cheese.</title>
        <authorList>
            <consortium name="US DOE Joint Genome Institute (JGI-PGF)"/>
            <person name="Walter F."/>
            <person name="Albersmeier A."/>
            <person name="Kalinowski J."/>
            <person name="Ruckert C."/>
        </authorList>
    </citation>
    <scope>NUCLEOTIDE SEQUENCE</scope>
    <source>
        <strain evidence="1">JCM 4477</strain>
    </source>
</reference>
<comment type="caution">
    <text evidence="1">The sequence shown here is derived from an EMBL/GenBank/DDBJ whole genome shotgun (WGS) entry which is preliminary data.</text>
</comment>
<organism evidence="1 2">
    <name type="scientific">Streptomyces fumanus</name>
    <dbReference type="NCBI Taxonomy" id="67302"/>
    <lineage>
        <taxon>Bacteria</taxon>
        <taxon>Bacillati</taxon>
        <taxon>Actinomycetota</taxon>
        <taxon>Actinomycetes</taxon>
        <taxon>Kitasatosporales</taxon>
        <taxon>Streptomycetaceae</taxon>
        <taxon>Streptomyces</taxon>
    </lineage>
</organism>
<dbReference type="AlphaFoldDB" id="A0A919E1Y0"/>
<dbReference type="Proteomes" id="UP000630718">
    <property type="component" value="Unassembled WGS sequence"/>
</dbReference>
<evidence type="ECO:0000313" key="1">
    <source>
        <dbReference type="EMBL" id="GHF03030.1"/>
    </source>
</evidence>
<dbReference type="RefSeq" id="WP_190204736.1">
    <property type="nucleotide sequence ID" value="NZ_BNBI01000006.1"/>
</dbReference>
<reference evidence="1" key="2">
    <citation type="submission" date="2020-09" db="EMBL/GenBank/DDBJ databases">
        <authorList>
            <person name="Sun Q."/>
            <person name="Ohkuma M."/>
        </authorList>
    </citation>
    <scope>NUCLEOTIDE SEQUENCE</scope>
    <source>
        <strain evidence="1">JCM 4477</strain>
    </source>
</reference>
<proteinExistence type="predicted"/>
<name>A0A919E1Y0_9ACTN</name>
<dbReference type="EMBL" id="BNBI01000006">
    <property type="protein sequence ID" value="GHF03030.1"/>
    <property type="molecule type" value="Genomic_DNA"/>
</dbReference>
<accession>A0A919E1Y0</accession>
<sequence length="62" mass="6736">MTHMEKAMVPRRGIRIDLTLRPLPSPLIGLGGAWLGVRSGADVPVVTFAAFLVAVRVSIRRI</sequence>
<keyword evidence="2" id="KW-1185">Reference proteome</keyword>